<accession>A0A7L1N7Y7</accession>
<reference evidence="1 2" key="1">
    <citation type="submission" date="2019-09" db="EMBL/GenBank/DDBJ databases">
        <title>Bird 10,000 Genomes (B10K) Project - Family phase.</title>
        <authorList>
            <person name="Zhang G."/>
        </authorList>
    </citation>
    <scope>NUCLEOTIDE SEQUENCE [LARGE SCALE GENOMIC DNA]</scope>
    <source>
        <strain evidence="1">B10K-DU-002-35</strain>
        <tissue evidence="1">Muscle</tissue>
    </source>
</reference>
<name>A0A7L1N7Y7_RHICY</name>
<dbReference type="Pfam" id="PF00429">
    <property type="entry name" value="TLV_coat"/>
    <property type="match status" value="1"/>
</dbReference>
<dbReference type="Proteomes" id="UP000565785">
    <property type="component" value="Unassembled WGS sequence"/>
</dbReference>
<comment type="caution">
    <text evidence="1">The sequence shown here is derived from an EMBL/GenBank/DDBJ whole genome shotgun (WGS) entry which is preliminary data.</text>
</comment>
<dbReference type="EMBL" id="VXBP01003411">
    <property type="protein sequence ID" value="NXN95519.1"/>
    <property type="molecule type" value="Genomic_DNA"/>
</dbReference>
<dbReference type="OrthoDB" id="9306952at2759"/>
<proteinExistence type="predicted"/>
<protein>
    <submittedName>
        <fullName evidence="1">ENV2 protein</fullName>
    </submittedName>
</protein>
<dbReference type="InterPro" id="IPR018154">
    <property type="entry name" value="TLV/ENV_coat_polyprotein"/>
</dbReference>
<organism evidence="1 2">
    <name type="scientific">Rhinopomastus cyanomelas</name>
    <name type="common">Common scimitarbill</name>
    <dbReference type="NCBI Taxonomy" id="113115"/>
    <lineage>
        <taxon>Eukaryota</taxon>
        <taxon>Metazoa</taxon>
        <taxon>Chordata</taxon>
        <taxon>Craniata</taxon>
        <taxon>Vertebrata</taxon>
        <taxon>Euteleostomi</taxon>
        <taxon>Archelosauria</taxon>
        <taxon>Archosauria</taxon>
        <taxon>Dinosauria</taxon>
        <taxon>Saurischia</taxon>
        <taxon>Theropoda</taxon>
        <taxon>Coelurosauria</taxon>
        <taxon>Aves</taxon>
        <taxon>Neognathae</taxon>
        <taxon>Neoaves</taxon>
        <taxon>Telluraves</taxon>
        <taxon>Coraciimorphae</taxon>
        <taxon>Bucerotiformes</taxon>
        <taxon>Rhinopomastidae</taxon>
        <taxon>Rhinopomastus</taxon>
    </lineage>
</organism>
<keyword evidence="2" id="KW-1185">Reference proteome</keyword>
<feature type="non-terminal residue" evidence="1">
    <location>
        <position position="1"/>
    </location>
</feature>
<gene>
    <name evidence="1" type="primary">Fv4_0</name>
    <name evidence="1" type="ORF">RHICYA_R16052</name>
</gene>
<evidence type="ECO:0000313" key="2">
    <source>
        <dbReference type="Proteomes" id="UP000565785"/>
    </source>
</evidence>
<sequence length="86" mass="9737">PTRKYSALWKVMQATFRILNSTYPNLTRECWLCYAVNPPFYEALGSTAQPRRVNGSNPRECLWKKGKEQNPGISMAQVTGKGRCIG</sequence>
<evidence type="ECO:0000313" key="1">
    <source>
        <dbReference type="EMBL" id="NXN95519.1"/>
    </source>
</evidence>
<dbReference type="AlphaFoldDB" id="A0A7L1N7Y7"/>
<feature type="non-terminal residue" evidence="1">
    <location>
        <position position="86"/>
    </location>
</feature>